<name>A0A8F3AIG3_CANAR</name>
<dbReference type="Proteomes" id="UP000825438">
    <property type="component" value="Chromosome IV"/>
</dbReference>
<proteinExistence type="predicted"/>
<accession>A0A8F3AIG3</accession>
<gene>
    <name evidence="2" type="ORF">CA7LBN_003289</name>
</gene>
<evidence type="ECO:0000256" key="1">
    <source>
        <dbReference type="SAM" id="MobiDB-lite"/>
    </source>
</evidence>
<organism evidence="2">
    <name type="scientific">Candidozyma auris</name>
    <name type="common">Yeast</name>
    <name type="synonym">Candida auris</name>
    <dbReference type="NCBI Taxonomy" id="498019"/>
    <lineage>
        <taxon>Eukaryota</taxon>
        <taxon>Fungi</taxon>
        <taxon>Dikarya</taxon>
        <taxon>Ascomycota</taxon>
        <taxon>Saccharomycotina</taxon>
        <taxon>Pichiomycetes</taxon>
        <taxon>Metschnikowiaceae</taxon>
        <taxon>Candidozyma</taxon>
    </lineage>
</organism>
<dbReference type="AlphaFoldDB" id="A0A8F3AIG3"/>
<protein>
    <submittedName>
        <fullName evidence="2">Uncharacterized protein</fullName>
    </submittedName>
</protein>
<evidence type="ECO:0000313" key="2">
    <source>
        <dbReference type="EMBL" id="QWW24432.1"/>
    </source>
</evidence>
<sequence>MRFGALLQAISPPIVTMSVVPDNFKAQINQGVPGNVKARPDPLPAGKKIAPNKKSPCEFGTSFEEGATKTPVNGRDSNTAAAFAEVEGALGEGDWSKAIRVLWYLKLSTFINEDSANVWAYVAFAFAHLGFSEHVGFALKKIKEAGLDQTVLKPEVMTDHHHQQQTLTIQTCTMRFVSMLALVSLACAIKVPVDWNDPNAPLEVTPKGPPNKGNGGQPVYTAPPGNGYEVNEPSQE</sequence>
<reference evidence="2" key="1">
    <citation type="submission" date="2021-06" db="EMBL/GenBank/DDBJ databases">
        <title>Candida auris outbreak in lebanese hospital.</title>
        <authorList>
            <person name="Finianos M."/>
        </authorList>
    </citation>
    <scope>NUCLEOTIDE SEQUENCE</scope>
    <source>
        <strain evidence="2">CA7LBN</strain>
    </source>
</reference>
<dbReference type="EMBL" id="CP076752">
    <property type="protein sequence ID" value="QWW24432.1"/>
    <property type="molecule type" value="Genomic_DNA"/>
</dbReference>
<feature type="region of interest" description="Disordered" evidence="1">
    <location>
        <begin position="199"/>
        <end position="236"/>
    </location>
</feature>